<evidence type="ECO:0000313" key="1">
    <source>
        <dbReference type="EMBL" id="MDG0810706.1"/>
    </source>
</evidence>
<dbReference type="AlphaFoldDB" id="A0A9X4KUV8"/>
<accession>A0A9X4KUV8</accession>
<gene>
    <name evidence="1" type="ORF">OMP40_16000</name>
</gene>
<name>A0A9X4KUV8_9BACL</name>
<protein>
    <submittedName>
        <fullName evidence="1">Uncharacterized protein</fullName>
    </submittedName>
</protein>
<evidence type="ECO:0000313" key="2">
    <source>
        <dbReference type="Proteomes" id="UP001153404"/>
    </source>
</evidence>
<dbReference type="RefSeq" id="WP_277532688.1">
    <property type="nucleotide sequence ID" value="NZ_JAPDIA010000003.1"/>
</dbReference>
<sequence>MTEISELETILSRLSKEELVQIVANVCEQDSMLKNSLLLKYGKGKTDKQQIQALKKNDQIDRKKVQRKTRIHFLSGGIRICGGNVESAGKHR</sequence>
<keyword evidence="2" id="KW-1185">Reference proteome</keyword>
<dbReference type="EMBL" id="JAPDIA010000003">
    <property type="protein sequence ID" value="MDG0810706.1"/>
    <property type="molecule type" value="Genomic_DNA"/>
</dbReference>
<organism evidence="1 2">
    <name type="scientific">Cohnella rhizosphaerae</name>
    <dbReference type="NCBI Taxonomy" id="1457232"/>
    <lineage>
        <taxon>Bacteria</taxon>
        <taxon>Bacillati</taxon>
        <taxon>Bacillota</taxon>
        <taxon>Bacilli</taxon>
        <taxon>Bacillales</taxon>
        <taxon>Paenibacillaceae</taxon>
        <taxon>Cohnella</taxon>
    </lineage>
</organism>
<proteinExistence type="predicted"/>
<reference evidence="1" key="1">
    <citation type="submission" date="2022-10" db="EMBL/GenBank/DDBJ databases">
        <title>Comparative genomic analysis of Cohnella hashimotonis sp. nov., isolated from the International Space Station.</title>
        <authorList>
            <person name="Simpson A."/>
            <person name="Venkateswaran K."/>
        </authorList>
    </citation>
    <scope>NUCLEOTIDE SEQUENCE</scope>
    <source>
        <strain evidence="1">DSM 28161</strain>
    </source>
</reference>
<comment type="caution">
    <text evidence="1">The sequence shown here is derived from an EMBL/GenBank/DDBJ whole genome shotgun (WGS) entry which is preliminary data.</text>
</comment>
<dbReference type="Proteomes" id="UP001153404">
    <property type="component" value="Unassembled WGS sequence"/>
</dbReference>